<comment type="caution">
    <text evidence="3">The sequence shown here is derived from an EMBL/GenBank/DDBJ whole genome shotgun (WGS) entry which is preliminary data.</text>
</comment>
<keyword evidence="4" id="KW-1185">Reference proteome</keyword>
<dbReference type="Pfam" id="PF13767">
    <property type="entry name" value="DUF4168"/>
    <property type="match status" value="1"/>
</dbReference>
<feature type="chain" id="PRO_5013238179" description="DUF4168 domain-containing protein" evidence="1">
    <location>
        <begin position="26"/>
        <end position="138"/>
    </location>
</feature>
<feature type="signal peptide" evidence="1">
    <location>
        <begin position="1"/>
        <end position="25"/>
    </location>
</feature>
<protein>
    <recommendedName>
        <fullName evidence="2">DUF4168 domain-containing protein</fullName>
    </recommendedName>
</protein>
<dbReference type="OrthoDB" id="6900175at2"/>
<organism evidence="3 4">
    <name type="scientific">Bordetella genomosp. 4</name>
    <dbReference type="NCBI Taxonomy" id="463044"/>
    <lineage>
        <taxon>Bacteria</taxon>
        <taxon>Pseudomonadati</taxon>
        <taxon>Pseudomonadota</taxon>
        <taxon>Betaproteobacteria</taxon>
        <taxon>Burkholderiales</taxon>
        <taxon>Alcaligenaceae</taxon>
        <taxon>Bordetella</taxon>
    </lineage>
</organism>
<evidence type="ECO:0000256" key="1">
    <source>
        <dbReference type="SAM" id="SignalP"/>
    </source>
</evidence>
<name>A0A261TY51_9BORD</name>
<evidence type="ECO:0000313" key="3">
    <source>
        <dbReference type="EMBL" id="OZI54638.1"/>
    </source>
</evidence>
<dbReference type="Proteomes" id="UP000216885">
    <property type="component" value="Unassembled WGS sequence"/>
</dbReference>
<accession>A0A261TY51</accession>
<reference evidence="3 4" key="1">
    <citation type="submission" date="2017-05" db="EMBL/GenBank/DDBJ databases">
        <title>Complete and WGS of Bordetella genogroups.</title>
        <authorList>
            <person name="Spilker T."/>
            <person name="LiPuma J."/>
        </authorList>
    </citation>
    <scope>NUCLEOTIDE SEQUENCE [LARGE SCALE GENOMIC DNA]</scope>
    <source>
        <strain evidence="3 4">AU9919</strain>
    </source>
</reference>
<dbReference type="InterPro" id="IPR025433">
    <property type="entry name" value="DUF4168"/>
</dbReference>
<dbReference type="RefSeq" id="WP_094820703.1">
    <property type="nucleotide sequence ID" value="NZ_NEVO01000005.1"/>
</dbReference>
<gene>
    <name evidence="3" type="ORF">CAL20_16820</name>
</gene>
<dbReference type="EMBL" id="NEVQ01000016">
    <property type="protein sequence ID" value="OZI54638.1"/>
    <property type="molecule type" value="Genomic_DNA"/>
</dbReference>
<evidence type="ECO:0000259" key="2">
    <source>
        <dbReference type="Pfam" id="PF13767"/>
    </source>
</evidence>
<evidence type="ECO:0000313" key="4">
    <source>
        <dbReference type="Proteomes" id="UP000216885"/>
    </source>
</evidence>
<feature type="domain" description="DUF4168" evidence="2">
    <location>
        <begin position="47"/>
        <end position="122"/>
    </location>
</feature>
<proteinExistence type="predicted"/>
<sequence>MPRSTYAFFAAAVLAASLSPAAVLAQTAQAPAAQPPAQMQPAIKPTEAQLQKFASASQKVAMVADEYRPKLQAAKDEPARQQVYREADDKMVKMVQADGLTVDEFNGIGQAVEQDPQLRQRVIDMAQKNAPAGGTAPR</sequence>
<keyword evidence="1" id="KW-0732">Signal</keyword>
<dbReference type="AlphaFoldDB" id="A0A261TY51"/>